<reference evidence="4 5" key="1">
    <citation type="submission" date="2017-05" db="EMBL/GenBank/DDBJ databases">
        <authorList>
            <person name="Varghese N."/>
            <person name="Submissions S."/>
        </authorList>
    </citation>
    <scope>NUCLEOTIDE SEQUENCE [LARGE SCALE GENOMIC DNA]</scope>
    <source>
        <strain evidence="4 5">CGMCC 1.7287</strain>
    </source>
</reference>
<dbReference type="Proteomes" id="UP001159257">
    <property type="component" value="Unassembled WGS sequence"/>
</dbReference>
<dbReference type="EC" id="4.2.1.-" evidence="3"/>
<evidence type="ECO:0000256" key="1">
    <source>
        <dbReference type="ARBA" id="ARBA00007896"/>
    </source>
</evidence>
<dbReference type="InterPro" id="IPR038021">
    <property type="entry name" value="Putative_hydro-lyase"/>
</dbReference>
<accession>A0ABY1S244</accession>
<dbReference type="HAMAP" id="MF_01830">
    <property type="entry name" value="Hydro_lyase"/>
    <property type="match status" value="1"/>
</dbReference>
<dbReference type="PIRSF" id="PIRSF029755">
    <property type="entry name" value="UCP029755"/>
    <property type="match status" value="1"/>
</dbReference>
<name>A0ABY1S244_9GAMM</name>
<protein>
    <recommendedName>
        <fullName evidence="3">Putative hydro-lyase SAMN04487964_11232</fullName>
        <ecNumber evidence="3">4.2.1.-</ecNumber>
    </recommendedName>
</protein>
<dbReference type="InterPro" id="IPR009906">
    <property type="entry name" value="D-Glu_cyclase"/>
</dbReference>
<keyword evidence="5" id="KW-1185">Reference proteome</keyword>
<dbReference type="Gene3D" id="3.40.1640.10">
    <property type="entry name" value="PSTPO5379-like"/>
    <property type="match status" value="1"/>
</dbReference>
<evidence type="ECO:0000256" key="3">
    <source>
        <dbReference type="HAMAP-Rule" id="MF_01830"/>
    </source>
</evidence>
<dbReference type="PANTHER" id="PTHR32022">
    <property type="entry name" value="D-GLUTAMATE CYCLASE, MITOCHONDRIAL"/>
    <property type="match status" value="1"/>
</dbReference>
<dbReference type="InterPro" id="IPR016938">
    <property type="entry name" value="UPF0317"/>
</dbReference>
<evidence type="ECO:0000313" key="5">
    <source>
        <dbReference type="Proteomes" id="UP001159257"/>
    </source>
</evidence>
<dbReference type="RefSeq" id="WP_239040128.1">
    <property type="nucleotide sequence ID" value="NZ_BAAAEY010000008.1"/>
</dbReference>
<dbReference type="Gene3D" id="3.30.2040.10">
    <property type="entry name" value="PSTPO5379-like domain"/>
    <property type="match status" value="1"/>
</dbReference>
<proteinExistence type="inferred from homology"/>
<dbReference type="EMBL" id="FXWV01000012">
    <property type="protein sequence ID" value="SMR76644.1"/>
    <property type="molecule type" value="Genomic_DNA"/>
</dbReference>
<evidence type="ECO:0000313" key="4">
    <source>
        <dbReference type="EMBL" id="SMR76644.1"/>
    </source>
</evidence>
<evidence type="ECO:0000256" key="2">
    <source>
        <dbReference type="ARBA" id="ARBA00023239"/>
    </source>
</evidence>
<comment type="caution">
    <text evidence="4">The sequence shown here is derived from an EMBL/GenBank/DDBJ whole genome shotgun (WGS) entry which is preliminary data.</text>
</comment>
<dbReference type="PANTHER" id="PTHR32022:SF10">
    <property type="entry name" value="D-GLUTAMATE CYCLASE, MITOCHONDRIAL"/>
    <property type="match status" value="1"/>
</dbReference>
<gene>
    <name evidence="4" type="ORF">SAMN04487964_11232</name>
</gene>
<sequence length="271" mass="29542">MTRQAVSSYKQGLLETAQTLRQQIRAGEFTGSTSGLAPGLIQGNIVILPSDWAQDFLYFCQLNPVSCPLIAVSRPGEPLLPELGDGIDIRSDVPEYNLFIEGELTQTLTDISDLWNDQMVTFVLGCSFSFEEALQRAGLAVRNIDLGRNVSMFETSMPTTPSARFHGNTVVTMRPFSPADAIRAIQVTTRLPKAHGAPVHIGRPDLIGIDDLQAPHFGDSVPVHDDEIPVFWACGVTPQVAIRNAKPPVCITHVPGKMLVTDRLNDELAVL</sequence>
<dbReference type="SUPFAM" id="SSF160920">
    <property type="entry name" value="PSTPO5379-like"/>
    <property type="match status" value="1"/>
</dbReference>
<dbReference type="Pfam" id="PF07286">
    <property type="entry name" value="D-Glu_cyclase"/>
    <property type="match status" value="1"/>
</dbReference>
<dbReference type="NCBIfam" id="NF003969">
    <property type="entry name" value="PRK05463.1"/>
    <property type="match status" value="1"/>
</dbReference>
<keyword evidence="2 3" id="KW-0456">Lyase</keyword>
<comment type="similarity">
    <text evidence="1 3">Belongs to the D-glutamate cyclase family.</text>
</comment>
<organism evidence="4 5">
    <name type="scientific">Marinobacterium sediminicola</name>
    <dbReference type="NCBI Taxonomy" id="518898"/>
    <lineage>
        <taxon>Bacteria</taxon>
        <taxon>Pseudomonadati</taxon>
        <taxon>Pseudomonadota</taxon>
        <taxon>Gammaproteobacteria</taxon>
        <taxon>Oceanospirillales</taxon>
        <taxon>Oceanospirillaceae</taxon>
        <taxon>Marinobacterium</taxon>
    </lineage>
</organism>